<gene>
    <name evidence="2" type="ORF">M23134_00477</name>
</gene>
<keyword evidence="3" id="KW-1185">Reference proteome</keyword>
<feature type="domain" description="SiaC family regulatory phosphoprotein" evidence="1">
    <location>
        <begin position="6"/>
        <end position="124"/>
    </location>
</feature>
<reference evidence="2 3" key="1">
    <citation type="submission" date="2007-01" db="EMBL/GenBank/DDBJ databases">
        <authorList>
            <person name="Haygood M."/>
            <person name="Podell S."/>
            <person name="Anderson C."/>
            <person name="Hopkinson B."/>
            <person name="Roe K."/>
            <person name="Barbeau K."/>
            <person name="Gaasterland T."/>
            <person name="Ferriera S."/>
            <person name="Johnson J."/>
            <person name="Kravitz S."/>
            <person name="Beeson K."/>
            <person name="Sutton G."/>
            <person name="Rogers Y.-H."/>
            <person name="Friedman R."/>
            <person name="Frazier M."/>
            <person name="Venter J.C."/>
        </authorList>
    </citation>
    <scope>NUCLEOTIDE SEQUENCE [LARGE SCALE GENOMIC DNA]</scope>
    <source>
        <strain evidence="2 3">ATCC 23134</strain>
    </source>
</reference>
<evidence type="ECO:0000259" key="1">
    <source>
        <dbReference type="Pfam" id="PF09345"/>
    </source>
</evidence>
<protein>
    <recommendedName>
        <fullName evidence="1">SiaC family regulatory phosphoprotein domain-containing protein</fullName>
    </recommendedName>
</protein>
<dbReference type="EMBL" id="AAWS01000010">
    <property type="protein sequence ID" value="EAY29593.1"/>
    <property type="molecule type" value="Genomic_DNA"/>
</dbReference>
<dbReference type="AlphaFoldDB" id="A1ZJ57"/>
<evidence type="ECO:0000313" key="2">
    <source>
        <dbReference type="EMBL" id="EAY29593.1"/>
    </source>
</evidence>
<evidence type="ECO:0000313" key="3">
    <source>
        <dbReference type="Proteomes" id="UP000004095"/>
    </source>
</evidence>
<comment type="caution">
    <text evidence="2">The sequence shown here is derived from an EMBL/GenBank/DDBJ whole genome shotgun (WGS) entry which is preliminary data.</text>
</comment>
<dbReference type="Proteomes" id="UP000004095">
    <property type="component" value="Unassembled WGS sequence"/>
</dbReference>
<name>A1ZJ57_MICM2</name>
<accession>A1ZJ57</accession>
<dbReference type="Pfam" id="PF09345">
    <property type="entry name" value="SiaC"/>
    <property type="match status" value="1"/>
</dbReference>
<dbReference type="InterPro" id="IPR018530">
    <property type="entry name" value="SiaC"/>
</dbReference>
<proteinExistence type="predicted"/>
<organism evidence="2 3">
    <name type="scientific">Microscilla marina ATCC 23134</name>
    <dbReference type="NCBI Taxonomy" id="313606"/>
    <lineage>
        <taxon>Bacteria</taxon>
        <taxon>Pseudomonadati</taxon>
        <taxon>Bacteroidota</taxon>
        <taxon>Cytophagia</taxon>
        <taxon>Cytophagales</taxon>
        <taxon>Microscillaceae</taxon>
        <taxon>Microscilla</taxon>
    </lineage>
</organism>
<sequence>MKNVVIEETDTTPRVEFDFAKGLFEFKGLSIPEDTQGFYNPIAQTLEQYGQNPTAKKHHLTFTFLYINTSTSAMVSRILKIFESIQAKGHQVNVVWSFESDDEDMKDLGTYFSSFTNLPFKFIPHEEIV</sequence>
<dbReference type="RefSeq" id="WP_002696016.1">
    <property type="nucleotide sequence ID" value="NZ_AAWS01000010.1"/>
</dbReference>